<dbReference type="EMBL" id="JBHMBS010000003">
    <property type="protein sequence ID" value="MFB9675335.1"/>
    <property type="molecule type" value="Genomic_DNA"/>
</dbReference>
<name>A0ABV5T8C8_9ACTN</name>
<reference evidence="2 3" key="1">
    <citation type="submission" date="2024-09" db="EMBL/GenBank/DDBJ databases">
        <authorList>
            <person name="Sun Q."/>
            <person name="Mori K."/>
        </authorList>
    </citation>
    <scope>NUCLEOTIDE SEQUENCE [LARGE SCALE GENOMIC DNA]</scope>
    <source>
        <strain evidence="2 3">JCM 3028</strain>
    </source>
</reference>
<gene>
    <name evidence="2" type="ORF">ACFFRH_07540</name>
</gene>
<comment type="caution">
    <text evidence="2">The sequence shown here is derived from an EMBL/GenBank/DDBJ whole genome shotgun (WGS) entry which is preliminary data.</text>
</comment>
<dbReference type="RefSeq" id="WP_386155251.1">
    <property type="nucleotide sequence ID" value="NZ_JBHMBS010000003.1"/>
</dbReference>
<evidence type="ECO:0000256" key="1">
    <source>
        <dbReference type="SAM" id="MobiDB-lite"/>
    </source>
</evidence>
<feature type="compositionally biased region" description="Low complexity" evidence="1">
    <location>
        <begin position="49"/>
        <end position="59"/>
    </location>
</feature>
<feature type="region of interest" description="Disordered" evidence="1">
    <location>
        <begin position="1"/>
        <end position="68"/>
    </location>
</feature>
<evidence type="ECO:0000313" key="3">
    <source>
        <dbReference type="Proteomes" id="UP001589610"/>
    </source>
</evidence>
<proteinExistence type="predicted"/>
<dbReference type="Pfam" id="PF20060">
    <property type="entry name" value="DUF6459"/>
    <property type="match status" value="1"/>
</dbReference>
<feature type="compositionally biased region" description="Low complexity" evidence="1">
    <location>
        <begin position="173"/>
        <end position="190"/>
    </location>
</feature>
<organism evidence="2 3">
    <name type="scientific">Streptosporangium vulgare</name>
    <dbReference type="NCBI Taxonomy" id="46190"/>
    <lineage>
        <taxon>Bacteria</taxon>
        <taxon>Bacillati</taxon>
        <taxon>Actinomycetota</taxon>
        <taxon>Actinomycetes</taxon>
        <taxon>Streptosporangiales</taxon>
        <taxon>Streptosporangiaceae</taxon>
        <taxon>Streptosporangium</taxon>
    </lineage>
</organism>
<accession>A0ABV5T8C8</accession>
<keyword evidence="3" id="KW-1185">Reference proteome</keyword>
<sequence length="198" mass="20868">MSPPRRPASLPRIAPSPAAEPPYDDDRPTGEAPAMPPYVQGTLALALDPGAPGPQAGEPPGWGPGAVPDERRLRALAQAVAEILSGRRPPASVSCHLTGRAHAELVRSGKVITSARPPRVGRAHVSQPGDGVVEMCVVVDCGDRSRVLALRLERRGVRWLCTEFETTPDPRPVRGGARDAPPGRRSALAREAARPPAP</sequence>
<dbReference type="Proteomes" id="UP001589610">
    <property type="component" value="Unassembled WGS sequence"/>
</dbReference>
<protein>
    <submittedName>
        <fullName evidence="2">Rv3235 family protein</fullName>
    </submittedName>
</protein>
<feature type="region of interest" description="Disordered" evidence="1">
    <location>
        <begin position="165"/>
        <end position="198"/>
    </location>
</feature>
<dbReference type="InterPro" id="IPR045596">
    <property type="entry name" value="DUF6459"/>
</dbReference>
<evidence type="ECO:0000313" key="2">
    <source>
        <dbReference type="EMBL" id="MFB9675335.1"/>
    </source>
</evidence>